<proteinExistence type="predicted"/>
<reference evidence="1 2" key="1">
    <citation type="journal article" date="2016" name="Int. J. Syst. Evol. Microbiol.">
        <title>Polaribacter haliotis sp. nov., isolated from the gut of abalone Haliotis discus hannai.</title>
        <authorList>
            <person name="Kim Y.O."/>
            <person name="Park I.S."/>
            <person name="Park S."/>
            <person name="Nam B.H."/>
            <person name="Park J.M."/>
            <person name="Kim D.G."/>
            <person name="Yoon J.H."/>
        </authorList>
    </citation>
    <scope>NUCLEOTIDE SEQUENCE [LARGE SCALE GENOMIC DNA]</scope>
    <source>
        <strain evidence="1 2">KCTC 52418</strain>
    </source>
</reference>
<dbReference type="Proteomes" id="UP000516764">
    <property type="component" value="Chromosome"/>
</dbReference>
<dbReference type="AlphaFoldDB" id="A0A7L8AGX9"/>
<dbReference type="KEGG" id="phal:H9I45_02110"/>
<organism evidence="1 2">
    <name type="scientific">Polaribacter haliotis</name>
    <dbReference type="NCBI Taxonomy" id="1888915"/>
    <lineage>
        <taxon>Bacteria</taxon>
        <taxon>Pseudomonadati</taxon>
        <taxon>Bacteroidota</taxon>
        <taxon>Flavobacteriia</taxon>
        <taxon>Flavobacteriales</taxon>
        <taxon>Flavobacteriaceae</taxon>
    </lineage>
</organism>
<accession>A0A7L8AGX9</accession>
<evidence type="ECO:0000313" key="1">
    <source>
        <dbReference type="EMBL" id="QOD61265.1"/>
    </source>
</evidence>
<evidence type="ECO:0000313" key="2">
    <source>
        <dbReference type="Proteomes" id="UP000516764"/>
    </source>
</evidence>
<dbReference type="EMBL" id="CP061813">
    <property type="protein sequence ID" value="QOD61265.1"/>
    <property type="molecule type" value="Genomic_DNA"/>
</dbReference>
<keyword evidence="2" id="KW-1185">Reference proteome</keyword>
<sequence>MIKKISIFSILFLILGGSIFYFSATKLQKNKIKHFVYHNLGILKSDWNINTNEDSSGFIANFDSPTLLIDDVYSSMEGPYTYKKTMLNENEDTLYWIHQFEAKANSTNNKKGNSNDFICHVNLYHSTVEHFSRMGFQDRIGAQKESQLITLTTGGLNVEFPKGFGYPVYSNEKILLGSQALNLNEKREWFNVDYNFKIHYSKEKTKAIKPLYMKYLVLTLPYKNEAKPQFKSPIDDLPEYVVCAGASSNSRHESVNEKGESITAFWKVPVGKHIYSSDVTNLLALNKEETVHYINVHAHPYATNLALVDTTTNTIIFESIIINAEHKKGIKNITSFSSEEGVVLYPDHKYKMKLTVNNTTKEEVDMMGSFFVYFYDKEFDEKLKSEIQ</sequence>
<protein>
    <submittedName>
        <fullName evidence="1">Uncharacterized protein</fullName>
    </submittedName>
</protein>
<dbReference type="RefSeq" id="WP_191141244.1">
    <property type="nucleotide sequence ID" value="NZ_CP061813.1"/>
</dbReference>
<gene>
    <name evidence="1" type="ORF">H9I45_02110</name>
</gene>
<name>A0A7L8AGX9_9FLAO</name>